<feature type="transmembrane region" description="Helical" evidence="9">
    <location>
        <begin position="489"/>
        <end position="515"/>
    </location>
</feature>
<protein>
    <recommendedName>
        <fullName evidence="9">Potassium-transporting ATPase potassium-binding subunit</fullName>
    </recommendedName>
    <alternativeName>
        <fullName evidence="9">ATP phosphohydrolase [potassium-transporting] A chain</fullName>
    </alternativeName>
    <alternativeName>
        <fullName evidence="9">Potassium-binding and translocating subunit A</fullName>
    </alternativeName>
    <alternativeName>
        <fullName evidence="9">Potassium-translocating ATPase A chain</fullName>
    </alternativeName>
</protein>
<evidence type="ECO:0000256" key="2">
    <source>
        <dbReference type="ARBA" id="ARBA00022475"/>
    </source>
</evidence>
<sequence>MLIDSFGFGLIFIVTLCLAVPLGSYMKRVYHNDSSFLDFMLPLEKWIFKICRIDPKKSMDWKQYLLALLFIQVVWIVPAFIVLMLQGKLFLNPAHITGMDWSLALNSAISFLTSTNLQHYAGETGASYLSQIGVFTYLQFVSAATSLAAGVAIVRGLTADPGTGVGNFFSDLLRSCTRILLPLSIIVAFIFMIGGMPMTFNGPHQITTLQGDMVQVATGPVTAMVPIKELGSNGGGFFGANDAHPFENPTFITFIVHFIIVLLLPMAFVFFIGYYLNQKKFARMLFGVMTAGLLLLIIPIVKGEAGGNPKITAMGIDRSAGNMEGKEVRFGATYSAYYCAENIVIPAGTAVSVHDSYMPLSATAMLIGMQIDAFFGGLGTGWINMFMYLVIAVFIGTLMIGRSPELFGKKISTKEMQVAVMVNVFQIFVPLVLAAIACFVYVNKNGGGDTLSWLSNKGPHGFTTMLYEYVSSVAGNGSNFGGLGNNTPFWNLTTAVAMLSGRFVPIIGGLMIVGLMKAKKFIPASSGTLQTDSATFGVFLLSIILVLSALSLFVILMAGPITEHFSL</sequence>
<dbReference type="InterPro" id="IPR004623">
    <property type="entry name" value="KdpA"/>
</dbReference>
<keyword evidence="5 9" id="KW-0630">Potassium</keyword>
<keyword evidence="3 9" id="KW-0633">Potassium transport</keyword>
<evidence type="ECO:0000256" key="8">
    <source>
        <dbReference type="ARBA" id="ARBA00023136"/>
    </source>
</evidence>
<dbReference type="RefSeq" id="WP_183585791.1">
    <property type="nucleotide sequence ID" value="NZ_JACHCA010000002.1"/>
</dbReference>
<comment type="caution">
    <text evidence="10">The sequence shown here is derived from an EMBL/GenBank/DDBJ whole genome shotgun (WGS) entry which is preliminary data.</text>
</comment>
<feature type="transmembrane region" description="Helical" evidence="9">
    <location>
        <begin position="382"/>
        <end position="400"/>
    </location>
</feature>
<dbReference type="EMBL" id="JACHCA010000002">
    <property type="protein sequence ID" value="MBB6126704.1"/>
    <property type="molecule type" value="Genomic_DNA"/>
</dbReference>
<evidence type="ECO:0000256" key="7">
    <source>
        <dbReference type="ARBA" id="ARBA00023065"/>
    </source>
</evidence>
<dbReference type="HAMAP" id="MF_00275">
    <property type="entry name" value="KdpA"/>
    <property type="match status" value="1"/>
</dbReference>
<feature type="transmembrane region" description="Helical" evidence="9">
    <location>
        <begin position="6"/>
        <end position="26"/>
    </location>
</feature>
<comment type="subcellular location">
    <subcellularLocation>
        <location evidence="9">Cell membrane</location>
        <topology evidence="9">Multi-pass membrane protein</topology>
    </subcellularLocation>
</comment>
<feature type="transmembrane region" description="Helical" evidence="9">
    <location>
        <begin position="137"/>
        <end position="158"/>
    </location>
</feature>
<evidence type="ECO:0000256" key="5">
    <source>
        <dbReference type="ARBA" id="ARBA00022958"/>
    </source>
</evidence>
<dbReference type="GO" id="GO:0008556">
    <property type="term" value="F:P-type potassium transmembrane transporter activity"/>
    <property type="evidence" value="ECO:0007669"/>
    <property type="project" value="InterPro"/>
</dbReference>
<dbReference type="PANTHER" id="PTHR30607">
    <property type="entry name" value="POTASSIUM-TRANSPORTING ATPASE A CHAIN"/>
    <property type="match status" value="1"/>
</dbReference>
<feature type="transmembrane region" description="Helical" evidence="9">
    <location>
        <begin position="179"/>
        <end position="200"/>
    </location>
</feature>
<dbReference type="AlphaFoldDB" id="A0A841J7I3"/>
<accession>A0A841J7I3</accession>
<evidence type="ECO:0000256" key="3">
    <source>
        <dbReference type="ARBA" id="ARBA00022538"/>
    </source>
</evidence>
<evidence type="ECO:0000256" key="6">
    <source>
        <dbReference type="ARBA" id="ARBA00022989"/>
    </source>
</evidence>
<keyword evidence="1 9" id="KW-0813">Transport</keyword>
<gene>
    <name evidence="9" type="primary">kdpA</name>
    <name evidence="10" type="ORF">HDF22_000809</name>
</gene>
<keyword evidence="6 9" id="KW-1133">Transmembrane helix</keyword>
<feature type="transmembrane region" description="Helical" evidence="9">
    <location>
        <begin position="281"/>
        <end position="301"/>
    </location>
</feature>
<name>A0A841J7I3_9SPHI</name>
<feature type="transmembrane region" description="Helical" evidence="9">
    <location>
        <begin position="251"/>
        <end position="274"/>
    </location>
</feature>
<keyword evidence="4 9" id="KW-0812">Transmembrane</keyword>
<dbReference type="GO" id="GO:0030955">
    <property type="term" value="F:potassium ion binding"/>
    <property type="evidence" value="ECO:0007669"/>
    <property type="project" value="UniProtKB-UniRule"/>
</dbReference>
<dbReference type="GO" id="GO:0005886">
    <property type="term" value="C:plasma membrane"/>
    <property type="evidence" value="ECO:0007669"/>
    <property type="project" value="UniProtKB-SubCell"/>
</dbReference>
<dbReference type="NCBIfam" id="TIGR00680">
    <property type="entry name" value="kdpA"/>
    <property type="match status" value="1"/>
</dbReference>
<keyword evidence="8 9" id="KW-0472">Membrane</keyword>
<organism evidence="10 11">
    <name type="scientific">Mucilaginibacter lappiensis</name>
    <dbReference type="NCBI Taxonomy" id="354630"/>
    <lineage>
        <taxon>Bacteria</taxon>
        <taxon>Pseudomonadati</taxon>
        <taxon>Bacteroidota</taxon>
        <taxon>Sphingobacteriia</taxon>
        <taxon>Sphingobacteriales</taxon>
        <taxon>Sphingobacteriaceae</taxon>
        <taxon>Mucilaginibacter</taxon>
    </lineage>
</organism>
<reference evidence="10 11" key="1">
    <citation type="submission" date="2020-08" db="EMBL/GenBank/DDBJ databases">
        <title>Genomic Encyclopedia of Type Strains, Phase IV (KMG-V): Genome sequencing to study the core and pangenomes of soil and plant-associated prokaryotes.</title>
        <authorList>
            <person name="Whitman W."/>
        </authorList>
    </citation>
    <scope>NUCLEOTIDE SEQUENCE [LARGE SCALE GENOMIC DNA]</scope>
    <source>
        <strain evidence="10 11">MP601</strain>
    </source>
</reference>
<feature type="transmembrane region" description="Helical" evidence="9">
    <location>
        <begin position="420"/>
        <end position="442"/>
    </location>
</feature>
<dbReference type="PIRSF" id="PIRSF001294">
    <property type="entry name" value="K_ATPaseA"/>
    <property type="match status" value="1"/>
</dbReference>
<feature type="transmembrane region" description="Helical" evidence="9">
    <location>
        <begin position="536"/>
        <end position="561"/>
    </location>
</feature>
<keyword evidence="7 9" id="KW-0406">Ion transport</keyword>
<comment type="function">
    <text evidence="9">Part of the high-affinity ATP-driven potassium transport (or Kdp) system, which catalyzes the hydrolysis of ATP coupled with the electrogenic transport of potassium into the cytoplasm. This subunit binds the extracellular potassium ions and delivers the ions to the membrane domain of KdpB through an intramembrane tunnel.</text>
</comment>
<evidence type="ECO:0000256" key="1">
    <source>
        <dbReference type="ARBA" id="ARBA00022448"/>
    </source>
</evidence>
<feature type="transmembrane region" description="Helical" evidence="9">
    <location>
        <begin position="64"/>
        <end position="85"/>
    </location>
</feature>
<evidence type="ECO:0000256" key="9">
    <source>
        <dbReference type="HAMAP-Rule" id="MF_00275"/>
    </source>
</evidence>
<proteinExistence type="inferred from homology"/>
<dbReference type="PANTHER" id="PTHR30607:SF2">
    <property type="entry name" value="POTASSIUM-TRANSPORTING ATPASE POTASSIUM-BINDING SUBUNIT"/>
    <property type="match status" value="1"/>
</dbReference>
<comment type="subunit">
    <text evidence="9">The system is composed of three essential subunits: KdpA, KdpB and KdpC.</text>
</comment>
<dbReference type="Pfam" id="PF03814">
    <property type="entry name" value="KdpA"/>
    <property type="match status" value="1"/>
</dbReference>
<dbReference type="Proteomes" id="UP000548326">
    <property type="component" value="Unassembled WGS sequence"/>
</dbReference>
<evidence type="ECO:0000313" key="11">
    <source>
        <dbReference type="Proteomes" id="UP000548326"/>
    </source>
</evidence>
<comment type="similarity">
    <text evidence="9">Belongs to the KdpA family.</text>
</comment>
<evidence type="ECO:0000256" key="4">
    <source>
        <dbReference type="ARBA" id="ARBA00022692"/>
    </source>
</evidence>
<keyword evidence="2 9" id="KW-1003">Cell membrane</keyword>
<evidence type="ECO:0000313" key="10">
    <source>
        <dbReference type="EMBL" id="MBB6126704.1"/>
    </source>
</evidence>